<dbReference type="PROSITE" id="PS51755">
    <property type="entry name" value="OMPR_PHOB"/>
    <property type="match status" value="1"/>
</dbReference>
<dbReference type="SUPFAM" id="SSF52172">
    <property type="entry name" value="CheY-like"/>
    <property type="match status" value="1"/>
</dbReference>
<dbReference type="GO" id="GO:0032993">
    <property type="term" value="C:protein-DNA complex"/>
    <property type="evidence" value="ECO:0007669"/>
    <property type="project" value="TreeGrafter"/>
</dbReference>
<dbReference type="Pfam" id="PF00486">
    <property type="entry name" value="Trans_reg_C"/>
    <property type="match status" value="1"/>
</dbReference>
<keyword evidence="4 7" id="KW-0238">DNA-binding</keyword>
<dbReference type="Pfam" id="PF00072">
    <property type="entry name" value="Response_reg"/>
    <property type="match status" value="1"/>
</dbReference>
<keyword evidence="5" id="KW-0804">Transcription</keyword>
<reference evidence="10 11" key="1">
    <citation type="submission" date="2018-06" db="EMBL/GenBank/DDBJ databases">
        <title>Genomic Encyclopedia of Type Strains, Phase IV (KMG-IV): sequencing the most valuable type-strain genomes for metagenomic binning, comparative biology and taxonomic classification.</title>
        <authorList>
            <person name="Goeker M."/>
        </authorList>
    </citation>
    <scope>NUCLEOTIDE SEQUENCE [LARGE SCALE GENOMIC DNA]</scope>
    <source>
        <strain evidence="10 11">DSM 24032</strain>
    </source>
</reference>
<evidence type="ECO:0000256" key="2">
    <source>
        <dbReference type="ARBA" id="ARBA00023012"/>
    </source>
</evidence>
<keyword evidence="1 6" id="KW-0597">Phosphoprotein</keyword>
<evidence type="ECO:0000256" key="5">
    <source>
        <dbReference type="ARBA" id="ARBA00023163"/>
    </source>
</evidence>
<name>A0A395JJ81_9GAMM</name>
<dbReference type="InterPro" id="IPR001867">
    <property type="entry name" value="OmpR/PhoB-type_DNA-bd"/>
</dbReference>
<dbReference type="CDD" id="cd00383">
    <property type="entry name" value="trans_reg_C"/>
    <property type="match status" value="1"/>
</dbReference>
<organism evidence="10 11">
    <name type="scientific">Arenicella xantha</name>
    <dbReference type="NCBI Taxonomy" id="644221"/>
    <lineage>
        <taxon>Bacteria</taxon>
        <taxon>Pseudomonadati</taxon>
        <taxon>Pseudomonadota</taxon>
        <taxon>Gammaproteobacteria</taxon>
        <taxon>Arenicellales</taxon>
        <taxon>Arenicellaceae</taxon>
        <taxon>Arenicella</taxon>
    </lineage>
</organism>
<dbReference type="InParanoid" id="A0A395JJ81"/>
<dbReference type="FunFam" id="3.40.50.2300:FF:000001">
    <property type="entry name" value="DNA-binding response regulator PhoB"/>
    <property type="match status" value="1"/>
</dbReference>
<keyword evidence="2" id="KW-0902">Two-component regulatory system</keyword>
<feature type="domain" description="Response regulatory" evidence="8">
    <location>
        <begin position="2"/>
        <end position="117"/>
    </location>
</feature>
<dbReference type="OrthoDB" id="9802426at2"/>
<dbReference type="InterPro" id="IPR039420">
    <property type="entry name" value="WalR-like"/>
</dbReference>
<evidence type="ECO:0000259" key="8">
    <source>
        <dbReference type="PROSITE" id="PS50110"/>
    </source>
</evidence>
<dbReference type="RefSeq" id="WP_113954897.1">
    <property type="nucleotide sequence ID" value="NZ_QNRT01000003.1"/>
</dbReference>
<dbReference type="EMBL" id="QNRT01000003">
    <property type="protein sequence ID" value="RBP49913.1"/>
    <property type="molecule type" value="Genomic_DNA"/>
</dbReference>
<dbReference type="InterPro" id="IPR036388">
    <property type="entry name" value="WH-like_DNA-bd_sf"/>
</dbReference>
<accession>A0A395JJ81</accession>
<sequence>MRILIVEDNPDIAGSVGDYLEMQGHVVDFAYDGVVGLRLASEHIFDAVILDINLPRMDGFEVCRQLREELQLDTPVLMLTARDSLADKVAGFQQGAWDYLVKPFELKELAMRLDALKLRRAPNHSRVLAVGDLTLNLDTWQAVRAGQSLKLHRASVRILEMLMRASPNVVTRQDIEFLLWGDESPGSDPLRSHMYELRRELDKPFEFNMLTTMRGIGFALSAEESEYGD</sequence>
<protein>
    <submittedName>
        <fullName evidence="10">DNA-binding response OmpR family regulator</fullName>
    </submittedName>
</protein>
<dbReference type="GO" id="GO:0000156">
    <property type="term" value="F:phosphorelay response regulator activity"/>
    <property type="evidence" value="ECO:0007669"/>
    <property type="project" value="TreeGrafter"/>
</dbReference>
<dbReference type="AlphaFoldDB" id="A0A395JJ81"/>
<dbReference type="SMART" id="SM00862">
    <property type="entry name" value="Trans_reg_C"/>
    <property type="match status" value="1"/>
</dbReference>
<gene>
    <name evidence="10" type="ORF">DFR28_103345</name>
</gene>
<dbReference type="GO" id="GO:0000976">
    <property type="term" value="F:transcription cis-regulatory region binding"/>
    <property type="evidence" value="ECO:0007669"/>
    <property type="project" value="TreeGrafter"/>
</dbReference>
<feature type="modified residue" description="4-aspartylphosphate" evidence="6">
    <location>
        <position position="51"/>
    </location>
</feature>
<evidence type="ECO:0000313" key="11">
    <source>
        <dbReference type="Proteomes" id="UP000253083"/>
    </source>
</evidence>
<evidence type="ECO:0000259" key="9">
    <source>
        <dbReference type="PROSITE" id="PS51755"/>
    </source>
</evidence>
<feature type="DNA-binding region" description="OmpR/PhoB-type" evidence="7">
    <location>
        <begin position="125"/>
        <end position="222"/>
    </location>
</feature>
<dbReference type="Gene3D" id="3.40.50.2300">
    <property type="match status" value="1"/>
</dbReference>
<dbReference type="PROSITE" id="PS50110">
    <property type="entry name" value="RESPONSE_REGULATORY"/>
    <property type="match status" value="1"/>
</dbReference>
<evidence type="ECO:0000256" key="3">
    <source>
        <dbReference type="ARBA" id="ARBA00023015"/>
    </source>
</evidence>
<proteinExistence type="predicted"/>
<evidence type="ECO:0000256" key="4">
    <source>
        <dbReference type="ARBA" id="ARBA00023125"/>
    </source>
</evidence>
<feature type="domain" description="OmpR/PhoB-type" evidence="9">
    <location>
        <begin position="125"/>
        <end position="222"/>
    </location>
</feature>
<evidence type="ECO:0000256" key="6">
    <source>
        <dbReference type="PROSITE-ProRule" id="PRU00169"/>
    </source>
</evidence>
<dbReference type="InterPro" id="IPR001789">
    <property type="entry name" value="Sig_transdc_resp-reg_receiver"/>
</dbReference>
<dbReference type="SMART" id="SM00448">
    <property type="entry name" value="REC"/>
    <property type="match status" value="1"/>
</dbReference>
<dbReference type="GO" id="GO:0006355">
    <property type="term" value="P:regulation of DNA-templated transcription"/>
    <property type="evidence" value="ECO:0007669"/>
    <property type="project" value="InterPro"/>
</dbReference>
<dbReference type="Proteomes" id="UP000253083">
    <property type="component" value="Unassembled WGS sequence"/>
</dbReference>
<keyword evidence="3" id="KW-0805">Transcription regulation</keyword>
<dbReference type="InterPro" id="IPR011006">
    <property type="entry name" value="CheY-like_superfamily"/>
</dbReference>
<evidence type="ECO:0000256" key="1">
    <source>
        <dbReference type="ARBA" id="ARBA00022553"/>
    </source>
</evidence>
<dbReference type="Gene3D" id="1.10.10.10">
    <property type="entry name" value="Winged helix-like DNA-binding domain superfamily/Winged helix DNA-binding domain"/>
    <property type="match status" value="1"/>
</dbReference>
<evidence type="ECO:0000256" key="7">
    <source>
        <dbReference type="PROSITE-ProRule" id="PRU01091"/>
    </source>
</evidence>
<evidence type="ECO:0000313" key="10">
    <source>
        <dbReference type="EMBL" id="RBP49913.1"/>
    </source>
</evidence>
<keyword evidence="11" id="KW-1185">Reference proteome</keyword>
<dbReference type="GO" id="GO:0005829">
    <property type="term" value="C:cytosol"/>
    <property type="evidence" value="ECO:0007669"/>
    <property type="project" value="TreeGrafter"/>
</dbReference>
<dbReference type="CDD" id="cd17574">
    <property type="entry name" value="REC_OmpR"/>
    <property type="match status" value="1"/>
</dbReference>
<dbReference type="PANTHER" id="PTHR48111">
    <property type="entry name" value="REGULATOR OF RPOS"/>
    <property type="match status" value="1"/>
</dbReference>
<comment type="caution">
    <text evidence="10">The sequence shown here is derived from an EMBL/GenBank/DDBJ whole genome shotgun (WGS) entry which is preliminary data.</text>
</comment>
<dbReference type="PANTHER" id="PTHR48111:SF22">
    <property type="entry name" value="REGULATOR OF RPOS"/>
    <property type="match status" value="1"/>
</dbReference>